<evidence type="ECO:0000313" key="4">
    <source>
        <dbReference type="Proteomes" id="UP000006732"/>
    </source>
</evidence>
<keyword evidence="3" id="KW-0808">Transferase</keyword>
<dbReference type="PANTHER" id="PTHR12526:SF630">
    <property type="entry name" value="GLYCOSYLTRANSFERASE"/>
    <property type="match status" value="1"/>
</dbReference>
<protein>
    <submittedName>
        <fullName evidence="3">Glycosyl transferase, group 1</fullName>
    </submittedName>
</protein>
<dbReference type="PANTHER" id="PTHR12526">
    <property type="entry name" value="GLYCOSYLTRANSFERASE"/>
    <property type="match status" value="1"/>
</dbReference>
<dbReference type="HOGENOM" id="CLU_009583_0_3_7"/>
<dbReference type="KEGG" id="ppd:Ppro_1422"/>
<name>A1ANW8_PELPD</name>
<evidence type="ECO:0000259" key="2">
    <source>
        <dbReference type="Pfam" id="PF13439"/>
    </source>
</evidence>
<dbReference type="SUPFAM" id="SSF53756">
    <property type="entry name" value="UDP-Glycosyltransferase/glycogen phosphorylase"/>
    <property type="match status" value="1"/>
</dbReference>
<dbReference type="STRING" id="338966.Ppro_1422"/>
<dbReference type="InterPro" id="IPR028098">
    <property type="entry name" value="Glyco_trans_4-like_N"/>
</dbReference>
<dbReference type="Pfam" id="PF13439">
    <property type="entry name" value="Glyco_transf_4"/>
    <property type="match status" value="1"/>
</dbReference>
<evidence type="ECO:0000313" key="3">
    <source>
        <dbReference type="EMBL" id="ABK99038.1"/>
    </source>
</evidence>
<accession>A1ANW8</accession>
<dbReference type="Proteomes" id="UP000006732">
    <property type="component" value="Chromosome"/>
</dbReference>
<dbReference type="Gene3D" id="3.40.50.2000">
    <property type="entry name" value="Glycogen Phosphorylase B"/>
    <property type="match status" value="2"/>
</dbReference>
<gene>
    <name evidence="3" type="ordered locus">Ppro_1422</name>
</gene>
<reference evidence="3 4" key="1">
    <citation type="submission" date="2006-10" db="EMBL/GenBank/DDBJ databases">
        <title>Complete sequence of chromosome of Pelobacter propionicus DSM 2379.</title>
        <authorList>
            <consortium name="US DOE Joint Genome Institute"/>
            <person name="Copeland A."/>
            <person name="Lucas S."/>
            <person name="Lapidus A."/>
            <person name="Barry K."/>
            <person name="Detter J.C."/>
            <person name="Glavina del Rio T."/>
            <person name="Hammon N."/>
            <person name="Israni S."/>
            <person name="Dalin E."/>
            <person name="Tice H."/>
            <person name="Pitluck S."/>
            <person name="Saunders E."/>
            <person name="Brettin T."/>
            <person name="Bruce D."/>
            <person name="Han C."/>
            <person name="Tapia R."/>
            <person name="Schmutz J."/>
            <person name="Larimer F."/>
            <person name="Land M."/>
            <person name="Hauser L."/>
            <person name="Kyrpides N."/>
            <person name="Kim E."/>
            <person name="Lovley D."/>
            <person name="Richardson P."/>
        </authorList>
    </citation>
    <scope>NUCLEOTIDE SEQUENCE [LARGE SCALE GENOMIC DNA]</scope>
    <source>
        <strain evidence="4">DSM 2379 / NBRC 103807 / OttBd1</strain>
    </source>
</reference>
<organism evidence="3 4">
    <name type="scientific">Pelobacter propionicus (strain DSM 2379 / NBRC 103807 / OttBd1)</name>
    <dbReference type="NCBI Taxonomy" id="338966"/>
    <lineage>
        <taxon>Bacteria</taxon>
        <taxon>Pseudomonadati</taxon>
        <taxon>Thermodesulfobacteriota</taxon>
        <taxon>Desulfuromonadia</taxon>
        <taxon>Desulfuromonadales</taxon>
        <taxon>Desulfuromonadaceae</taxon>
        <taxon>Pelobacter</taxon>
    </lineage>
</organism>
<dbReference type="CAZy" id="GT4">
    <property type="family name" value="Glycosyltransferase Family 4"/>
</dbReference>
<dbReference type="RefSeq" id="WP_011735331.1">
    <property type="nucleotide sequence ID" value="NC_008609.1"/>
</dbReference>
<dbReference type="EMBL" id="CP000482">
    <property type="protein sequence ID" value="ABK99038.1"/>
    <property type="molecule type" value="Genomic_DNA"/>
</dbReference>
<dbReference type="GO" id="GO:0016757">
    <property type="term" value="F:glycosyltransferase activity"/>
    <property type="evidence" value="ECO:0007669"/>
    <property type="project" value="InterPro"/>
</dbReference>
<dbReference type="OrthoDB" id="9767517at2"/>
<proteinExistence type="predicted"/>
<dbReference type="AlphaFoldDB" id="A1ANW8"/>
<dbReference type="eggNOG" id="COG0438">
    <property type="taxonomic scope" value="Bacteria"/>
</dbReference>
<feature type="domain" description="Glycosyltransferase subfamily 4-like N-terminal" evidence="2">
    <location>
        <begin position="21"/>
        <end position="177"/>
    </location>
</feature>
<dbReference type="InterPro" id="IPR001296">
    <property type="entry name" value="Glyco_trans_1"/>
</dbReference>
<dbReference type="Pfam" id="PF00534">
    <property type="entry name" value="Glycos_transf_1"/>
    <property type="match status" value="1"/>
</dbReference>
<sequence length="383" mass="41668">MTELSLGGRNIVFLFGSFDLGGAEQQGLLLADHLHATHGADVKVLALDPRPGRLSHLCDQRGIPWKGIPFHWGLSRRWYYLPQAIAALRAEKADVLISSTCVPNLVSAIGRRLVNAKLSVWRQEDEGLLMNRLPLHRWAVRQPHCFISNSSGGRRFLVDTYGIPEQKVHLIRNGITLSAPLQQRDQWRAELGLPDNAPVACMVANLSRYKDHETLLRAWRLVTEARYGASPVLLLAGRFDDAAQRLRALAAELNLADSIRLLGPVADVSGLLHAVDLFAYSSRSEGIPNAVLEAMAAGLPVVGTAIPGILEAVGAEGAAFLAPVGNHAAMAEKICLLLENAPLRNEYGSILRQRAVSLFSQEQMFSASCQLIASALAALETPR</sequence>
<keyword evidence="4" id="KW-1185">Reference proteome</keyword>
<feature type="domain" description="Glycosyl transferase family 1" evidence="1">
    <location>
        <begin position="184"/>
        <end position="349"/>
    </location>
</feature>
<evidence type="ECO:0000259" key="1">
    <source>
        <dbReference type="Pfam" id="PF00534"/>
    </source>
</evidence>
<dbReference type="CDD" id="cd03801">
    <property type="entry name" value="GT4_PimA-like"/>
    <property type="match status" value="1"/>
</dbReference>